<keyword evidence="4" id="KW-1185">Reference proteome</keyword>
<evidence type="ECO:0000259" key="2">
    <source>
        <dbReference type="PROSITE" id="PS52045"/>
    </source>
</evidence>
<dbReference type="InterPro" id="IPR004314">
    <property type="entry name" value="Neprosin"/>
</dbReference>
<feature type="signal peptide" evidence="1">
    <location>
        <begin position="1"/>
        <end position="25"/>
    </location>
</feature>
<proteinExistence type="predicted"/>
<dbReference type="Pfam" id="PF14365">
    <property type="entry name" value="Neprosin_AP"/>
    <property type="match status" value="1"/>
</dbReference>
<reference evidence="4" key="2">
    <citation type="submission" date="2013-12" db="EMBL/GenBank/DDBJ databases">
        <authorList>
            <person name="Yu Y."/>
            <person name="Lee S."/>
            <person name="de Baynast K."/>
            <person name="Wissotski M."/>
            <person name="Liu L."/>
            <person name="Talag J."/>
            <person name="Goicoechea J."/>
            <person name="Angelova A."/>
            <person name="Jetty R."/>
            <person name="Kudrna D."/>
            <person name="Golser W."/>
            <person name="Rivera L."/>
            <person name="Zhang J."/>
            <person name="Wing R."/>
        </authorList>
    </citation>
    <scope>NUCLEOTIDE SEQUENCE</scope>
</reference>
<accession>A0A0D9XQC7</accession>
<dbReference type="HOGENOM" id="CLU_030538_1_2_1"/>
<feature type="chain" id="PRO_5002350672" description="Neprosin PEP catalytic domain-containing protein" evidence="1">
    <location>
        <begin position="26"/>
        <end position="361"/>
    </location>
</feature>
<sequence>MMKAMSWITTGLFVWMLFLIEVAEPAPRAVKSIKAENGDVIDCINIYQQPAFNHPRLKNHKIIGVAPGNMSSSTRGKAVRQPWRKNGKCPDGTIAVRRATQHSRIETDATQPTPIPTNSCYIDYAGLETLQKSYGTRGYVDVWGIKVEPNEWSASGVVVSNGKGSRLQFGWMVSPTLYGDDGQTRLFIRTVDPPSGVDCFNLECSGFVQTTNEIAFGAVLTPLSQVGGDQFEDSLTNNWWVVFGGDTPLGYWPKELFPTFNNGSSRSYMGGEVCNRHPGERFTTSQMGSGAYITDGWGKCAFVDAMQLRHSDDTWEKARKVSGEFSRACYGVLIYNSQDGLTSAMYGGTGNEECCGNPCLK</sequence>
<organism evidence="3 4">
    <name type="scientific">Leersia perrieri</name>
    <dbReference type="NCBI Taxonomy" id="77586"/>
    <lineage>
        <taxon>Eukaryota</taxon>
        <taxon>Viridiplantae</taxon>
        <taxon>Streptophyta</taxon>
        <taxon>Embryophyta</taxon>
        <taxon>Tracheophyta</taxon>
        <taxon>Spermatophyta</taxon>
        <taxon>Magnoliopsida</taxon>
        <taxon>Liliopsida</taxon>
        <taxon>Poales</taxon>
        <taxon>Poaceae</taxon>
        <taxon>BOP clade</taxon>
        <taxon>Oryzoideae</taxon>
        <taxon>Oryzeae</taxon>
        <taxon>Oryzinae</taxon>
        <taxon>Leersia</taxon>
    </lineage>
</organism>
<name>A0A0D9XQC7_9ORYZ</name>
<dbReference type="EnsemblPlants" id="LPERR11G06120.1">
    <property type="protein sequence ID" value="LPERR11G06120.1"/>
    <property type="gene ID" value="LPERR11G06120"/>
</dbReference>
<reference evidence="3" key="3">
    <citation type="submission" date="2015-04" db="UniProtKB">
        <authorList>
            <consortium name="EnsemblPlants"/>
        </authorList>
    </citation>
    <scope>IDENTIFICATION</scope>
</reference>
<dbReference type="PANTHER" id="PTHR31589:SF223">
    <property type="entry name" value="PROTEIN, PUTATIVE (DUF239)-RELATED"/>
    <property type="match status" value="1"/>
</dbReference>
<dbReference type="eggNOG" id="ENOG502QVB2">
    <property type="taxonomic scope" value="Eukaryota"/>
</dbReference>
<dbReference type="STRING" id="77586.A0A0D9XQC7"/>
<feature type="domain" description="Neprosin PEP catalytic" evidence="2">
    <location>
        <begin position="114"/>
        <end position="355"/>
    </location>
</feature>
<dbReference type="PANTHER" id="PTHR31589">
    <property type="entry name" value="PROTEIN, PUTATIVE (DUF239)-RELATED-RELATED"/>
    <property type="match status" value="1"/>
</dbReference>
<dbReference type="Pfam" id="PF03080">
    <property type="entry name" value="Neprosin"/>
    <property type="match status" value="1"/>
</dbReference>
<dbReference type="PROSITE" id="PS52045">
    <property type="entry name" value="NEPROSIN_PEP_CD"/>
    <property type="match status" value="1"/>
</dbReference>
<evidence type="ECO:0000313" key="4">
    <source>
        <dbReference type="Proteomes" id="UP000032180"/>
    </source>
</evidence>
<keyword evidence="1" id="KW-0732">Signal</keyword>
<evidence type="ECO:0000256" key="1">
    <source>
        <dbReference type="SAM" id="SignalP"/>
    </source>
</evidence>
<dbReference type="Gramene" id="LPERR11G06120.1">
    <property type="protein sequence ID" value="LPERR11G06120.1"/>
    <property type="gene ID" value="LPERR11G06120"/>
</dbReference>
<dbReference type="Proteomes" id="UP000032180">
    <property type="component" value="Chromosome 11"/>
</dbReference>
<dbReference type="AlphaFoldDB" id="A0A0D9XQC7"/>
<reference evidence="3 4" key="1">
    <citation type="submission" date="2012-08" db="EMBL/GenBank/DDBJ databases">
        <title>Oryza genome evolution.</title>
        <authorList>
            <person name="Wing R.A."/>
        </authorList>
    </citation>
    <scope>NUCLEOTIDE SEQUENCE</scope>
</reference>
<protein>
    <recommendedName>
        <fullName evidence="2">Neprosin PEP catalytic domain-containing protein</fullName>
    </recommendedName>
</protein>
<dbReference type="InterPro" id="IPR025521">
    <property type="entry name" value="Neprosin_propep"/>
</dbReference>
<dbReference type="InterPro" id="IPR053168">
    <property type="entry name" value="Glutamic_endopeptidase"/>
</dbReference>
<evidence type="ECO:0000313" key="3">
    <source>
        <dbReference type="EnsemblPlants" id="LPERR11G06120.1"/>
    </source>
</evidence>